<proteinExistence type="predicted"/>
<organism evidence="2 3">
    <name type="scientific">Ensete ventricosum</name>
    <name type="common">Abyssinian banana</name>
    <name type="synonym">Musa ensete</name>
    <dbReference type="NCBI Taxonomy" id="4639"/>
    <lineage>
        <taxon>Eukaryota</taxon>
        <taxon>Viridiplantae</taxon>
        <taxon>Streptophyta</taxon>
        <taxon>Embryophyta</taxon>
        <taxon>Tracheophyta</taxon>
        <taxon>Spermatophyta</taxon>
        <taxon>Magnoliopsida</taxon>
        <taxon>Liliopsida</taxon>
        <taxon>Zingiberales</taxon>
        <taxon>Musaceae</taxon>
        <taxon>Ensete</taxon>
    </lineage>
</organism>
<evidence type="ECO:0000313" key="3">
    <source>
        <dbReference type="Proteomes" id="UP000287651"/>
    </source>
</evidence>
<protein>
    <submittedName>
        <fullName evidence="2">Uncharacterized protein</fullName>
    </submittedName>
</protein>
<dbReference type="EMBL" id="AMZH03000057">
    <property type="protein sequence ID" value="RRT85812.1"/>
    <property type="molecule type" value="Genomic_DNA"/>
</dbReference>
<sequence length="212" mass="24816">MAIVFFARIQEKQFNQDAQRTRTTPRPTIYKPSAPLAPSLPSLQKKLTREELRDRSAKDLCWHCNKLWSRNHYCKKKKFSMIEPIKEFEEEELEPKEENTKEDPQPVDCTTHTLANHMNLQAMKVEESLKQKSVTILIKTRSTNNLMNNRVAAQLMLQNEDCSRFDVEVVDGRILKCDRKCSHVKLLLLDQEVNANFFLLPLNDYKVVLNIK</sequence>
<evidence type="ECO:0000313" key="2">
    <source>
        <dbReference type="EMBL" id="RRT85812.1"/>
    </source>
</evidence>
<reference evidence="2 3" key="1">
    <citation type="journal article" date="2014" name="Agronomy (Basel)">
        <title>A Draft Genome Sequence for Ensete ventricosum, the Drought-Tolerant Tree Against Hunger.</title>
        <authorList>
            <person name="Harrison J."/>
            <person name="Moore K.A."/>
            <person name="Paszkiewicz K."/>
            <person name="Jones T."/>
            <person name="Grant M."/>
            <person name="Ambacheew D."/>
            <person name="Muzemil S."/>
            <person name="Studholme D.J."/>
        </authorList>
    </citation>
    <scope>NUCLEOTIDE SEQUENCE [LARGE SCALE GENOMIC DNA]</scope>
</reference>
<feature type="region of interest" description="Disordered" evidence="1">
    <location>
        <begin position="15"/>
        <end position="40"/>
    </location>
</feature>
<feature type="compositionally biased region" description="Polar residues" evidence="1">
    <location>
        <begin position="15"/>
        <end position="26"/>
    </location>
</feature>
<accession>A0A427BBF2</accession>
<comment type="caution">
    <text evidence="2">The sequence shown here is derived from an EMBL/GenBank/DDBJ whole genome shotgun (WGS) entry which is preliminary data.</text>
</comment>
<dbReference type="AlphaFoldDB" id="A0A427BBF2"/>
<evidence type="ECO:0000256" key="1">
    <source>
        <dbReference type="SAM" id="MobiDB-lite"/>
    </source>
</evidence>
<dbReference type="Gene3D" id="2.40.70.10">
    <property type="entry name" value="Acid Proteases"/>
    <property type="match status" value="1"/>
</dbReference>
<dbReference type="CDD" id="cd00303">
    <property type="entry name" value="retropepsin_like"/>
    <property type="match status" value="1"/>
</dbReference>
<name>A0A427BBF2_ENSVE</name>
<gene>
    <name evidence="2" type="ORF">B296_00003867</name>
</gene>
<dbReference type="InterPro" id="IPR021109">
    <property type="entry name" value="Peptidase_aspartic_dom_sf"/>
</dbReference>
<dbReference type="Proteomes" id="UP000287651">
    <property type="component" value="Unassembled WGS sequence"/>
</dbReference>